<dbReference type="GO" id="GO:0009306">
    <property type="term" value="P:protein secretion"/>
    <property type="evidence" value="ECO:0007669"/>
    <property type="project" value="InterPro"/>
</dbReference>
<dbReference type="PANTHER" id="PTHR36985">
    <property type="entry name" value="TRANSLOCATION AND ASSEMBLY MODULE SUBUNIT TAMB"/>
    <property type="match status" value="1"/>
</dbReference>
<comment type="subcellular location">
    <subcellularLocation>
        <location evidence="1">Membrane</location>
        <topology evidence="1">Single-pass membrane protein</topology>
    </subcellularLocation>
</comment>
<dbReference type="PANTHER" id="PTHR36985:SF1">
    <property type="entry name" value="TRANSLOCATION AND ASSEMBLY MODULE SUBUNIT TAMB"/>
    <property type="match status" value="1"/>
</dbReference>
<keyword evidence="8" id="KW-1185">Reference proteome</keyword>
<dbReference type="EMBL" id="AP028679">
    <property type="protein sequence ID" value="BEQ16308.1"/>
    <property type="molecule type" value="Genomic_DNA"/>
</dbReference>
<name>A0AAU9EGJ5_9BACT</name>
<feature type="region of interest" description="Disordered" evidence="5">
    <location>
        <begin position="1237"/>
        <end position="1282"/>
    </location>
</feature>
<evidence type="ECO:0000256" key="5">
    <source>
        <dbReference type="SAM" id="MobiDB-lite"/>
    </source>
</evidence>
<dbReference type="GO" id="GO:0005886">
    <property type="term" value="C:plasma membrane"/>
    <property type="evidence" value="ECO:0007669"/>
    <property type="project" value="InterPro"/>
</dbReference>
<reference evidence="8" key="1">
    <citation type="journal article" date="2023" name="Arch. Microbiol.">
        <title>Desulfoferula mesophilus gen. nov. sp. nov., a mesophilic sulfate-reducing bacterium isolated from a brackish lake sediment.</title>
        <authorList>
            <person name="Watanabe T."/>
            <person name="Yabe T."/>
            <person name="Tsuji J.M."/>
            <person name="Fukui M."/>
        </authorList>
    </citation>
    <scope>NUCLEOTIDE SEQUENCE [LARGE SCALE GENOMIC DNA]</scope>
    <source>
        <strain evidence="8">12FAK</strain>
    </source>
</reference>
<dbReference type="KEGG" id="dmp:FAK_33740"/>
<sequence>MAGSKSSYLVKGLLALGLILAVLLTAAWAVGRSEAFRTWLVGQIQTQVAQATGGQLHMGPLEGNLLFGAQANNLSFTHQGRQILGVERLELSYNLLSILGGRLRISSITLVRPRLSLPLPQLPEQQGGAGLALSIKELNVSQGSLEPGGELGALQGVSQIDLSGRLVLDARGLKARIRLYRSLLSVQDLAEPVLVSLEGTLASGRLKLARLMAASGPNQVEASGEMELKAPYRLRATLKAPRVVTTELPLPWPLPAPPSGPLALEATAAGSLRRLNLQALISQGPQALEMNGWLEPQGGALSLRGNFKQVALADWGLPQAPLRLNGGWSLRSPAWPDGEAPLELTLDLDRAAWQKLAAGPLKAQAKWQGEHIVVSELNLASSWGAIQARGRLGLPRGDGPVTLDAQADFKDLALPPESGLALPAGLAQARLGGRIKAQGPVDNLGLEVDLGASRVAPGLDIDSLQARARLQGGTARLEEAHLKSALATLDAKGQADPERVDLRYKLAVPDMAQLITRLVEAKLAPPLAVAGALEAKGRLKGPWSNPDLRVEMSLERLFTRHAQAQQVHLEANLKNLGPAPRGWAQMTASGWSSGEILLERAAVRAEFMEGKEVVLVQGEGPDTGINFKLTSPSLLKLPLRATISELWFKRGNLGRWEQEGRAGLLLGGEEIKVDGLKIRQGEERIKLDGQFMLAGKINAALELSGIRMNHVVGPNSGLPEKSRLEGKTTLSGTLEQPVIDIAGKVRHLELKNMEPMTAEFSARYLGEDITVEGRVNYGTRQVMEMSGGAGLKVSLRPPVWEPTGKGIRLKATGQDLPLGLAASMVPGIRDLKGQARLEMTVGGTFRQPTLAGWLTLKDGSLVVAATGQQVTKIDLDLELRGNRLSIKRAHAQSDGEVDIKGSLSMPFKDAGALELELTSENLLVVAGDYAQMDITSNIRLEGDFEHPVIQGRIGVSDIGVRVGLSSPAGIEDVVILKNGEKPPPLEARDKRFKLPPALDPLRAHLEVTLGRRAHITLDEGWLDATGGMLVTKEPGQPPIFGGLITITRGLILLSGRRFEVLGGNLNFANKNQPDPDLYAEARLQMGETTVFVEVSGTANNPVLSFNSLPPMSQADILSTIIFGRPSSELNKGQSKDLSANALALLGQAGQKEMARLFGSDMSPDVVTVHNTPSAGPSLEAGKYLNDSLYLRYRQNLGPDGGQNVGLEYRFTGYFSIESTLGNTRDDGVDLVFTKDFNFSEDDKKDAKPGPGKPAPGAEPQRETTPAEPVPAQAPSPAPAPAP</sequence>
<proteinExistence type="predicted"/>
<keyword evidence="4" id="KW-0472">Membrane</keyword>
<evidence type="ECO:0000313" key="7">
    <source>
        <dbReference type="EMBL" id="BEQ16308.1"/>
    </source>
</evidence>
<dbReference type="InterPro" id="IPR007452">
    <property type="entry name" value="TamB_C"/>
</dbReference>
<evidence type="ECO:0000256" key="1">
    <source>
        <dbReference type="ARBA" id="ARBA00004167"/>
    </source>
</evidence>
<dbReference type="Proteomes" id="UP001366166">
    <property type="component" value="Chromosome"/>
</dbReference>
<keyword evidence="2" id="KW-0812">Transmembrane</keyword>
<dbReference type="Pfam" id="PF04357">
    <property type="entry name" value="TamB"/>
    <property type="match status" value="1"/>
</dbReference>
<feature type="compositionally biased region" description="Pro residues" evidence="5">
    <location>
        <begin position="1267"/>
        <end position="1282"/>
    </location>
</feature>
<organism evidence="7 8">
    <name type="scientific">Desulfoferula mesophila</name>
    <dbReference type="NCBI Taxonomy" id="3058419"/>
    <lineage>
        <taxon>Bacteria</taxon>
        <taxon>Pseudomonadati</taxon>
        <taxon>Thermodesulfobacteriota</taxon>
        <taxon>Desulfarculia</taxon>
        <taxon>Desulfarculales</taxon>
        <taxon>Desulfarculaceae</taxon>
        <taxon>Desulfoferula</taxon>
    </lineage>
</organism>
<gene>
    <name evidence="7" type="ORF">FAK_33740</name>
</gene>
<evidence type="ECO:0000256" key="4">
    <source>
        <dbReference type="ARBA" id="ARBA00023136"/>
    </source>
</evidence>
<keyword evidence="3" id="KW-1133">Transmembrane helix</keyword>
<dbReference type="RefSeq" id="WP_338601952.1">
    <property type="nucleotide sequence ID" value="NZ_AP028679.1"/>
</dbReference>
<evidence type="ECO:0000256" key="3">
    <source>
        <dbReference type="ARBA" id="ARBA00022989"/>
    </source>
</evidence>
<feature type="domain" description="Translocation and assembly module TamB C-terminal" evidence="6">
    <location>
        <begin position="892"/>
        <end position="1236"/>
    </location>
</feature>
<protein>
    <recommendedName>
        <fullName evidence="6">Translocation and assembly module TamB C-terminal domain-containing protein</fullName>
    </recommendedName>
</protein>
<evidence type="ECO:0000256" key="2">
    <source>
        <dbReference type="ARBA" id="ARBA00022692"/>
    </source>
</evidence>
<evidence type="ECO:0000313" key="8">
    <source>
        <dbReference type="Proteomes" id="UP001366166"/>
    </source>
</evidence>
<evidence type="ECO:0000259" key="6">
    <source>
        <dbReference type="Pfam" id="PF04357"/>
    </source>
</evidence>
<accession>A0AAU9EGJ5</accession>